<feature type="chain" id="PRO_5005513907" evidence="7">
    <location>
        <begin position="28"/>
        <end position="526"/>
    </location>
</feature>
<protein>
    <submittedName>
        <fullName evidence="9">Subtilase family</fullName>
    </submittedName>
</protein>
<evidence type="ECO:0000313" key="10">
    <source>
        <dbReference type="Proteomes" id="UP000053370"/>
    </source>
</evidence>
<dbReference type="Gene3D" id="3.40.50.200">
    <property type="entry name" value="Peptidase S8/S53 domain"/>
    <property type="match status" value="1"/>
</dbReference>
<keyword evidence="10" id="KW-1185">Reference proteome</keyword>
<evidence type="ECO:0000256" key="7">
    <source>
        <dbReference type="SAM" id="SignalP"/>
    </source>
</evidence>
<dbReference type="InterPro" id="IPR050131">
    <property type="entry name" value="Peptidase_S8_subtilisin-like"/>
</dbReference>
<dbReference type="PROSITE" id="PS00138">
    <property type="entry name" value="SUBTILASE_SER"/>
    <property type="match status" value="1"/>
</dbReference>
<proteinExistence type="inferred from homology"/>
<dbReference type="InterPro" id="IPR015500">
    <property type="entry name" value="Peptidase_S8_subtilisin-rel"/>
</dbReference>
<keyword evidence="4 5" id="KW-0720">Serine protease</keyword>
<dbReference type="GO" id="GO:0006508">
    <property type="term" value="P:proteolysis"/>
    <property type="evidence" value="ECO:0007669"/>
    <property type="project" value="UniProtKB-KW"/>
</dbReference>
<dbReference type="STRING" id="1678840.ATC1_12537"/>
<dbReference type="EMBL" id="DF968180">
    <property type="protein sequence ID" value="GAP39997.1"/>
    <property type="molecule type" value="Genomic_DNA"/>
</dbReference>
<dbReference type="Pfam" id="PF00082">
    <property type="entry name" value="Peptidase_S8"/>
    <property type="match status" value="1"/>
</dbReference>
<feature type="signal peptide" evidence="7">
    <location>
        <begin position="1"/>
        <end position="27"/>
    </location>
</feature>
<dbReference type="RefSeq" id="WP_062278883.1">
    <property type="nucleotide sequence ID" value="NZ_DF968180.1"/>
</dbReference>
<dbReference type="PROSITE" id="PS00137">
    <property type="entry name" value="SUBTILASE_HIS"/>
    <property type="match status" value="1"/>
</dbReference>
<feature type="active site" description="Charge relay system" evidence="5">
    <location>
        <position position="208"/>
    </location>
</feature>
<dbReference type="InterPro" id="IPR022398">
    <property type="entry name" value="Peptidase_S8_His-AS"/>
</dbReference>
<dbReference type="PRINTS" id="PR00723">
    <property type="entry name" value="SUBTILISIN"/>
</dbReference>
<name>A0A0K8PBF9_9CHLR</name>
<evidence type="ECO:0000256" key="1">
    <source>
        <dbReference type="ARBA" id="ARBA00011073"/>
    </source>
</evidence>
<dbReference type="GO" id="GO:0004252">
    <property type="term" value="F:serine-type endopeptidase activity"/>
    <property type="evidence" value="ECO:0007669"/>
    <property type="project" value="UniProtKB-UniRule"/>
</dbReference>
<feature type="domain" description="Peptidase S8/S53" evidence="8">
    <location>
        <begin position="200"/>
        <end position="473"/>
    </location>
</feature>
<dbReference type="PROSITE" id="PS00136">
    <property type="entry name" value="SUBTILASE_ASP"/>
    <property type="match status" value="1"/>
</dbReference>
<evidence type="ECO:0000313" key="9">
    <source>
        <dbReference type="EMBL" id="GAP39997.1"/>
    </source>
</evidence>
<keyword evidence="2 5" id="KW-0645">Protease</keyword>
<dbReference type="PROSITE" id="PS51892">
    <property type="entry name" value="SUBTILASE"/>
    <property type="match status" value="1"/>
</dbReference>
<evidence type="ECO:0000256" key="5">
    <source>
        <dbReference type="PROSITE-ProRule" id="PRU01240"/>
    </source>
</evidence>
<sequence length="526" mass="57043">MNNKKRVFFAWIITLFIAAMTFCSASANNSENIFLNVSRPLTSEQSTALEALKIAQSSQLSPIDINAFQNLSENDLEKINDKNLLDFVQTIRQQTDASQKGPILPVKEFKVLFKYESDSKESVQALAASLGIGDIYFYKYTNVFSVIADANQLVKLLQNNQNIIRIETDKLSTPEAITLGSATEAITHVSMMHQAGYEGADAYIAILDTGLDASNPEFGGRVTHEHCWSSPANLLPDLLSVASCTDSTRTIQLTESESAYPYWGGLSSSWSHGSHVAGIAAGNGGIAPKANIIALQVFSNFTVYGSQTNLALSWDSDQMKALEYLIDLRESGLNIVAFNMSLGGGSCSGYCENDPRKPLFDRLVELGTIPVIAAGNNHYNGFINYPACIPSAYSIGAVNYVNNKPEIVSFSNHALAVDLLAPGVNILSTILNGSYAYASGTSMATPMVTGAIALVAGKVPETTGVNVESFLQKVSTLSATRDRYTRKILDFSKVPKIIEALKEPWWIVGDTSQSNQPVYNFEGSVW</sequence>
<evidence type="ECO:0000256" key="3">
    <source>
        <dbReference type="ARBA" id="ARBA00022801"/>
    </source>
</evidence>
<evidence type="ECO:0000256" key="4">
    <source>
        <dbReference type="ARBA" id="ARBA00022825"/>
    </source>
</evidence>
<dbReference type="InterPro" id="IPR023828">
    <property type="entry name" value="Peptidase_S8_Ser-AS"/>
</dbReference>
<dbReference type="PANTHER" id="PTHR43806">
    <property type="entry name" value="PEPTIDASE S8"/>
    <property type="match status" value="1"/>
</dbReference>
<dbReference type="InterPro" id="IPR036852">
    <property type="entry name" value="Peptidase_S8/S53_dom_sf"/>
</dbReference>
<feature type="active site" description="Charge relay system" evidence="5">
    <location>
        <position position="442"/>
    </location>
</feature>
<accession>A0A0K8PBF9</accession>
<keyword evidence="7" id="KW-0732">Signal</keyword>
<dbReference type="OrthoDB" id="9790784at2"/>
<evidence type="ECO:0000256" key="6">
    <source>
        <dbReference type="RuleBase" id="RU003355"/>
    </source>
</evidence>
<feature type="active site" description="Charge relay system" evidence="5">
    <location>
        <position position="272"/>
    </location>
</feature>
<dbReference type="PANTHER" id="PTHR43806:SF11">
    <property type="entry name" value="CEREVISIN-RELATED"/>
    <property type="match status" value="1"/>
</dbReference>
<evidence type="ECO:0000259" key="8">
    <source>
        <dbReference type="Pfam" id="PF00082"/>
    </source>
</evidence>
<dbReference type="Proteomes" id="UP000053370">
    <property type="component" value="Unassembled WGS sequence"/>
</dbReference>
<reference evidence="9" key="1">
    <citation type="journal article" date="2015" name="Genome Announc.">
        <title>Draft Genome Sequence of Anaerolineae Strain TC1, a Novel Isolate from a Methanogenic Wastewater Treatment System.</title>
        <authorList>
            <person name="Matsuura N."/>
            <person name="Tourlousse D.M."/>
            <person name="Sun L."/>
            <person name="Toyonaga M."/>
            <person name="Kuroda K."/>
            <person name="Ohashi A."/>
            <person name="Cruz R."/>
            <person name="Yamaguchi T."/>
            <person name="Sekiguchi Y."/>
        </authorList>
    </citation>
    <scope>NUCLEOTIDE SEQUENCE [LARGE SCALE GENOMIC DNA]</scope>
    <source>
        <strain evidence="9">TC1</strain>
    </source>
</reference>
<evidence type="ECO:0000256" key="2">
    <source>
        <dbReference type="ARBA" id="ARBA00022670"/>
    </source>
</evidence>
<organism evidence="9">
    <name type="scientific">Flexilinea flocculi</name>
    <dbReference type="NCBI Taxonomy" id="1678840"/>
    <lineage>
        <taxon>Bacteria</taxon>
        <taxon>Bacillati</taxon>
        <taxon>Chloroflexota</taxon>
        <taxon>Anaerolineae</taxon>
        <taxon>Anaerolineales</taxon>
        <taxon>Anaerolineaceae</taxon>
        <taxon>Flexilinea</taxon>
    </lineage>
</organism>
<gene>
    <name evidence="9" type="ORF">ATC1_12537</name>
</gene>
<dbReference type="SUPFAM" id="SSF52743">
    <property type="entry name" value="Subtilisin-like"/>
    <property type="match status" value="1"/>
</dbReference>
<comment type="similarity">
    <text evidence="1 5 6">Belongs to the peptidase S8 family.</text>
</comment>
<dbReference type="AlphaFoldDB" id="A0A0K8PBF9"/>
<dbReference type="InterPro" id="IPR000209">
    <property type="entry name" value="Peptidase_S8/S53_dom"/>
</dbReference>
<dbReference type="InterPro" id="IPR023827">
    <property type="entry name" value="Peptidase_S8_Asp-AS"/>
</dbReference>
<keyword evidence="3 5" id="KW-0378">Hydrolase</keyword>